<organism evidence="2 3">
    <name type="scientific">Pseudoalteromonas maricaloris</name>
    <dbReference type="NCBI Taxonomy" id="184924"/>
    <lineage>
        <taxon>Bacteria</taxon>
        <taxon>Pseudomonadati</taxon>
        <taxon>Pseudomonadota</taxon>
        <taxon>Gammaproteobacteria</taxon>
        <taxon>Alteromonadales</taxon>
        <taxon>Pseudoalteromonadaceae</taxon>
        <taxon>Pseudoalteromonas</taxon>
    </lineage>
</organism>
<dbReference type="Gene3D" id="3.30.450.20">
    <property type="entry name" value="PAS domain"/>
    <property type="match status" value="1"/>
</dbReference>
<comment type="caution">
    <text evidence="2">The sequence shown here is derived from an EMBL/GenBank/DDBJ whole genome shotgun (WGS) entry which is preliminary data.</text>
</comment>
<dbReference type="InterPro" id="IPR043128">
    <property type="entry name" value="Rev_trsase/Diguanyl_cyclase"/>
</dbReference>
<dbReference type="InterPro" id="IPR013656">
    <property type="entry name" value="PAS_4"/>
</dbReference>
<dbReference type="SUPFAM" id="SSF55073">
    <property type="entry name" value="Nucleotide cyclase"/>
    <property type="match status" value="1"/>
</dbReference>
<dbReference type="InterPro" id="IPR000160">
    <property type="entry name" value="GGDEF_dom"/>
</dbReference>
<dbReference type="Pfam" id="PF00990">
    <property type="entry name" value="GGDEF"/>
    <property type="match status" value="1"/>
</dbReference>
<gene>
    <name evidence="2" type="ORF">F9Y85_16285</name>
</gene>
<dbReference type="PANTHER" id="PTHR46663">
    <property type="entry name" value="DIGUANYLATE CYCLASE DGCT-RELATED"/>
    <property type="match status" value="1"/>
</dbReference>
<dbReference type="InterPro" id="IPR052163">
    <property type="entry name" value="DGC-Regulatory_Protein"/>
</dbReference>
<feature type="domain" description="GGDEF" evidence="1">
    <location>
        <begin position="181"/>
        <end position="317"/>
    </location>
</feature>
<dbReference type="Pfam" id="PF08448">
    <property type="entry name" value="PAS_4"/>
    <property type="match status" value="1"/>
</dbReference>
<dbReference type="CDD" id="cd01949">
    <property type="entry name" value="GGDEF"/>
    <property type="match status" value="1"/>
</dbReference>
<protein>
    <submittedName>
        <fullName evidence="2">GGDEF domain-containing protein</fullName>
    </submittedName>
</protein>
<dbReference type="PANTHER" id="PTHR46663:SF3">
    <property type="entry name" value="SLL0267 PROTEIN"/>
    <property type="match status" value="1"/>
</dbReference>
<dbReference type="Proteomes" id="UP000646877">
    <property type="component" value="Unassembled WGS sequence"/>
</dbReference>
<evidence type="ECO:0000313" key="2">
    <source>
        <dbReference type="EMBL" id="NLR22833.1"/>
    </source>
</evidence>
<reference evidence="2" key="1">
    <citation type="submission" date="2019-10" db="EMBL/GenBank/DDBJ databases">
        <authorList>
            <person name="Paulsen S."/>
        </authorList>
    </citation>
    <scope>NUCLEOTIDE SEQUENCE</scope>
    <source>
        <strain evidence="2">LMG 19692</strain>
    </source>
</reference>
<dbReference type="CDD" id="cd00130">
    <property type="entry name" value="PAS"/>
    <property type="match status" value="1"/>
</dbReference>
<evidence type="ECO:0000313" key="3">
    <source>
        <dbReference type="Proteomes" id="UP000646877"/>
    </source>
</evidence>
<dbReference type="SUPFAM" id="SSF55785">
    <property type="entry name" value="PYP-like sensor domain (PAS domain)"/>
    <property type="match status" value="1"/>
</dbReference>
<dbReference type="InterPro" id="IPR029787">
    <property type="entry name" value="Nucleotide_cyclase"/>
</dbReference>
<name>A0A8I2H4D5_9GAMM</name>
<dbReference type="SMART" id="SM00267">
    <property type="entry name" value="GGDEF"/>
    <property type="match status" value="1"/>
</dbReference>
<dbReference type="PROSITE" id="PS50887">
    <property type="entry name" value="GGDEF"/>
    <property type="match status" value="1"/>
</dbReference>
<proteinExistence type="predicted"/>
<dbReference type="Gene3D" id="3.30.70.270">
    <property type="match status" value="1"/>
</dbReference>
<evidence type="ECO:0000259" key="1">
    <source>
        <dbReference type="PROSITE" id="PS50887"/>
    </source>
</evidence>
<dbReference type="EMBL" id="WEIA01000011">
    <property type="protein sequence ID" value="NLR22833.1"/>
    <property type="molecule type" value="Genomic_DNA"/>
</dbReference>
<dbReference type="NCBIfam" id="TIGR00254">
    <property type="entry name" value="GGDEF"/>
    <property type="match status" value="1"/>
</dbReference>
<dbReference type="InterPro" id="IPR035965">
    <property type="entry name" value="PAS-like_dom_sf"/>
</dbReference>
<dbReference type="AlphaFoldDB" id="A0A8I2H4D5"/>
<dbReference type="InterPro" id="IPR000014">
    <property type="entry name" value="PAS"/>
</dbReference>
<accession>A0A8I2H4D5</accession>
<sequence length="324" mass="36710">MLQRLMVKDRRMARTQALAQPSYEELASTLSAMPDLMFELDEEGRHWDARILRPELLVAPAEQLIGHTVTEVMPEQAAKIVMQALQEAKVNGYSHGSHIHLSTPVGERWFEVSIARKVMTASDHHAETRFIVLSRDINDRKLEYLEAEKLAYHDQLTELPNRHVLQHGLTEQLRVGQQLGSYSAILFLDLDDFKKVNDLHGHHVGDQLLKAVAQRLCASVRQDDVVIRWGGDEFVILITHLSPQQPQAESHVVGICQQIINKVDKPYLFEGNKLSCRISIGVSLFNNLDIETGIQQADSAMYQAKQSDSVRYAFYNKPIKDVGT</sequence>